<evidence type="ECO:0000313" key="1">
    <source>
        <dbReference type="EMBL" id="KAF9644407.1"/>
    </source>
</evidence>
<dbReference type="Proteomes" id="UP000886501">
    <property type="component" value="Unassembled WGS sequence"/>
</dbReference>
<proteinExistence type="predicted"/>
<organism evidence="1 2">
    <name type="scientific">Thelephora ganbajun</name>
    <name type="common">Ganba fungus</name>
    <dbReference type="NCBI Taxonomy" id="370292"/>
    <lineage>
        <taxon>Eukaryota</taxon>
        <taxon>Fungi</taxon>
        <taxon>Dikarya</taxon>
        <taxon>Basidiomycota</taxon>
        <taxon>Agaricomycotina</taxon>
        <taxon>Agaricomycetes</taxon>
        <taxon>Thelephorales</taxon>
        <taxon>Thelephoraceae</taxon>
        <taxon>Thelephora</taxon>
    </lineage>
</organism>
<accession>A0ACB6Z4F7</accession>
<keyword evidence="2" id="KW-1185">Reference proteome</keyword>
<dbReference type="EMBL" id="MU118141">
    <property type="protein sequence ID" value="KAF9644407.1"/>
    <property type="molecule type" value="Genomic_DNA"/>
</dbReference>
<comment type="caution">
    <text evidence="1">The sequence shown here is derived from an EMBL/GenBank/DDBJ whole genome shotgun (WGS) entry which is preliminary data.</text>
</comment>
<protein>
    <submittedName>
        <fullName evidence="1">Uncharacterized protein</fullName>
    </submittedName>
</protein>
<reference evidence="1" key="2">
    <citation type="journal article" date="2020" name="Nat. Commun.">
        <title>Large-scale genome sequencing of mycorrhizal fungi provides insights into the early evolution of symbiotic traits.</title>
        <authorList>
            <person name="Miyauchi S."/>
            <person name="Kiss E."/>
            <person name="Kuo A."/>
            <person name="Drula E."/>
            <person name="Kohler A."/>
            <person name="Sanchez-Garcia M."/>
            <person name="Morin E."/>
            <person name="Andreopoulos B."/>
            <person name="Barry K.W."/>
            <person name="Bonito G."/>
            <person name="Buee M."/>
            <person name="Carver A."/>
            <person name="Chen C."/>
            <person name="Cichocki N."/>
            <person name="Clum A."/>
            <person name="Culley D."/>
            <person name="Crous P.W."/>
            <person name="Fauchery L."/>
            <person name="Girlanda M."/>
            <person name="Hayes R.D."/>
            <person name="Keri Z."/>
            <person name="LaButti K."/>
            <person name="Lipzen A."/>
            <person name="Lombard V."/>
            <person name="Magnuson J."/>
            <person name="Maillard F."/>
            <person name="Murat C."/>
            <person name="Nolan M."/>
            <person name="Ohm R.A."/>
            <person name="Pangilinan J."/>
            <person name="Pereira M.F."/>
            <person name="Perotto S."/>
            <person name="Peter M."/>
            <person name="Pfister S."/>
            <person name="Riley R."/>
            <person name="Sitrit Y."/>
            <person name="Stielow J.B."/>
            <person name="Szollosi G."/>
            <person name="Zifcakova L."/>
            <person name="Stursova M."/>
            <person name="Spatafora J.W."/>
            <person name="Tedersoo L."/>
            <person name="Vaario L.M."/>
            <person name="Yamada A."/>
            <person name="Yan M."/>
            <person name="Wang P."/>
            <person name="Xu J."/>
            <person name="Bruns T."/>
            <person name="Baldrian P."/>
            <person name="Vilgalys R."/>
            <person name="Dunand C."/>
            <person name="Henrissat B."/>
            <person name="Grigoriev I.V."/>
            <person name="Hibbett D."/>
            <person name="Nagy L.G."/>
            <person name="Martin F.M."/>
        </authorList>
    </citation>
    <scope>NUCLEOTIDE SEQUENCE</scope>
    <source>
        <strain evidence="1">P2</strain>
    </source>
</reference>
<reference evidence="1" key="1">
    <citation type="submission" date="2019-10" db="EMBL/GenBank/DDBJ databases">
        <authorList>
            <consortium name="DOE Joint Genome Institute"/>
            <person name="Kuo A."/>
            <person name="Miyauchi S."/>
            <person name="Kiss E."/>
            <person name="Drula E."/>
            <person name="Kohler A."/>
            <person name="Sanchez-Garcia M."/>
            <person name="Andreopoulos B."/>
            <person name="Barry K.W."/>
            <person name="Bonito G."/>
            <person name="Buee M."/>
            <person name="Carver A."/>
            <person name="Chen C."/>
            <person name="Cichocki N."/>
            <person name="Clum A."/>
            <person name="Culley D."/>
            <person name="Crous P.W."/>
            <person name="Fauchery L."/>
            <person name="Girlanda M."/>
            <person name="Hayes R."/>
            <person name="Keri Z."/>
            <person name="Labutti K."/>
            <person name="Lipzen A."/>
            <person name="Lombard V."/>
            <person name="Magnuson J."/>
            <person name="Maillard F."/>
            <person name="Morin E."/>
            <person name="Murat C."/>
            <person name="Nolan M."/>
            <person name="Ohm R."/>
            <person name="Pangilinan J."/>
            <person name="Pereira M."/>
            <person name="Perotto S."/>
            <person name="Peter M."/>
            <person name="Riley R."/>
            <person name="Sitrit Y."/>
            <person name="Stielow B."/>
            <person name="Szollosi G."/>
            <person name="Zifcakova L."/>
            <person name="Stursova M."/>
            <person name="Spatafora J.W."/>
            <person name="Tedersoo L."/>
            <person name="Vaario L.-M."/>
            <person name="Yamada A."/>
            <person name="Yan M."/>
            <person name="Wang P."/>
            <person name="Xu J."/>
            <person name="Bruns T."/>
            <person name="Baldrian P."/>
            <person name="Vilgalys R."/>
            <person name="Henrissat B."/>
            <person name="Grigoriev I.V."/>
            <person name="Hibbett D."/>
            <person name="Nagy L.G."/>
            <person name="Martin F.M."/>
        </authorList>
    </citation>
    <scope>NUCLEOTIDE SEQUENCE</scope>
    <source>
        <strain evidence="1">P2</strain>
    </source>
</reference>
<sequence>MRPELSQFDAPVAVDEKRLGADHDQVPKRSTVVRQETDWILSYYQQAGTESEADNDEPSRDENQWAGARRISTPSTTSSDSNSAYSSEGDEPSSSSPTRAKSSEQGRERAGEDFASSLQTQRRRVDGERRNANQRSSELSADRRRIAVVELSPVLPLSTRRGQRPNITTTTIVSSDQPRCTNTRLAKKPSGIALVAPPDASPAAYTDLTPPSSAPAHISTTPIPTSNQDFPRHKRSISDVVDTRVSPRKSSRDVGIVGQLDDTTPRITRKTSSGIQSYFDIQGSKVPVFQIPHRSPMPSPIPESASVPSQYPPTTYPGQLTPEIGEAKDIHKPVVGPVVVDVNGAVRDKSGPLLTLSFSPSVPSSYLHYQPGVHSVAGPPPPLITRPGRSDNVGPVSPPPRPPRMHTPAISSPSSNPNLRHAGQQSSSLPVSKPPQLPSTSGESVSAHDRDPSQETVRFVATSINNIALDGPPLTKPFHTREGAFPPSTSGPLSPTPSPVLALKSSVSSIISSTLSDESIPPPTPQKDDPVPIPVRPPPSSSASTSRSSPQHPPRSRPVSMYNKLTDLPDVPSNSPGSPIINEKSLPSPAAGASNDPIPVFTSSARVSREDH</sequence>
<name>A0ACB6Z4F7_THEGA</name>
<gene>
    <name evidence="1" type="ORF">BDM02DRAFT_984923</name>
</gene>
<evidence type="ECO:0000313" key="2">
    <source>
        <dbReference type="Proteomes" id="UP000886501"/>
    </source>
</evidence>